<feature type="signal peptide" evidence="1">
    <location>
        <begin position="1"/>
        <end position="17"/>
    </location>
</feature>
<organism evidence="2 3">
    <name type="scientific">Cytospora schulzeri</name>
    <dbReference type="NCBI Taxonomy" id="448051"/>
    <lineage>
        <taxon>Eukaryota</taxon>
        <taxon>Fungi</taxon>
        <taxon>Dikarya</taxon>
        <taxon>Ascomycota</taxon>
        <taxon>Pezizomycotina</taxon>
        <taxon>Sordariomycetes</taxon>
        <taxon>Sordariomycetidae</taxon>
        <taxon>Diaporthales</taxon>
        <taxon>Cytosporaceae</taxon>
        <taxon>Cytospora</taxon>
    </lineage>
</organism>
<dbReference type="EMBL" id="LKEA01000002">
    <property type="protein sequence ID" value="ROW10967.1"/>
    <property type="molecule type" value="Genomic_DNA"/>
</dbReference>
<protein>
    <submittedName>
        <fullName evidence="2">Uncharacterized protein</fullName>
    </submittedName>
</protein>
<evidence type="ECO:0000313" key="3">
    <source>
        <dbReference type="Proteomes" id="UP000283895"/>
    </source>
</evidence>
<reference evidence="2 3" key="1">
    <citation type="submission" date="2015-09" db="EMBL/GenBank/DDBJ databases">
        <title>Host preference determinants of Valsa canker pathogens revealed by comparative genomics.</title>
        <authorList>
            <person name="Yin Z."/>
            <person name="Huang L."/>
        </authorList>
    </citation>
    <scope>NUCLEOTIDE SEQUENCE [LARGE SCALE GENOMIC DNA]</scope>
    <source>
        <strain evidence="2 3">03-1</strain>
    </source>
</reference>
<dbReference type="AlphaFoldDB" id="A0A423X5C0"/>
<dbReference type="OrthoDB" id="5242731at2759"/>
<keyword evidence="3" id="KW-1185">Reference proteome</keyword>
<feature type="chain" id="PRO_5019284475" evidence="1">
    <location>
        <begin position="18"/>
        <end position="203"/>
    </location>
</feature>
<evidence type="ECO:0000256" key="1">
    <source>
        <dbReference type="SAM" id="SignalP"/>
    </source>
</evidence>
<gene>
    <name evidence="2" type="ORF">VMCG_01037</name>
</gene>
<evidence type="ECO:0000313" key="2">
    <source>
        <dbReference type="EMBL" id="ROW10967.1"/>
    </source>
</evidence>
<accession>A0A423X5C0</accession>
<dbReference type="Proteomes" id="UP000283895">
    <property type="component" value="Unassembled WGS sequence"/>
</dbReference>
<name>A0A423X5C0_9PEZI</name>
<sequence length="203" mass="20583">MASRLFLLALAGSAALAQMSGMGMATTAESDDDAMATDWPTAMPTWTEEGITTTLTSIPSAIMPFDISVTLIGSTTPTTLVVDTMTPPAPSSSVAWAMATSGNMVPGMSTSGVAMWTGSPSANATSTGGATVNGMSSAYSKISYPEQGFSDYKINGNGADKCTAIQDPPLTGFSSRSEKAVINRSLESLHDQPAVGGGPIAVG</sequence>
<keyword evidence="1" id="KW-0732">Signal</keyword>
<comment type="caution">
    <text evidence="2">The sequence shown here is derived from an EMBL/GenBank/DDBJ whole genome shotgun (WGS) entry which is preliminary data.</text>
</comment>
<proteinExistence type="predicted"/>